<reference evidence="1 2" key="1">
    <citation type="journal article" date="2011" name="J. Bacteriol.">
        <title>Genome sequence of Methyloversatilis universalis FAM5T, a methylotrophic representative of the order Rhodocyclales.</title>
        <authorList>
            <person name="Kittichotirat W."/>
            <person name="Good N.M."/>
            <person name="Hall R."/>
            <person name="Bringel F."/>
            <person name="Lajus A."/>
            <person name="Medigue C."/>
            <person name="Smalley N.E."/>
            <person name="Beck D."/>
            <person name="Bumgarner R."/>
            <person name="Vuilleumier S."/>
            <person name="Kalyuzhnaya M.G."/>
        </authorList>
    </citation>
    <scope>NUCLEOTIDE SEQUENCE [LARGE SCALE GENOMIC DNA]</scope>
    <source>
        <strain evidence="2">ATCC BAA-1314 / JCM 13912 / FAM5</strain>
    </source>
</reference>
<evidence type="ECO:0000313" key="1">
    <source>
        <dbReference type="EMBL" id="EGK72370.1"/>
    </source>
</evidence>
<evidence type="ECO:0000313" key="2">
    <source>
        <dbReference type="Proteomes" id="UP000005019"/>
    </source>
</evidence>
<gene>
    <name evidence="1" type="ORF">METUNv1_01348</name>
</gene>
<name>F5RAR3_METUF</name>
<dbReference type="Proteomes" id="UP000005019">
    <property type="component" value="Unassembled WGS sequence"/>
</dbReference>
<protein>
    <submittedName>
        <fullName evidence="1">Uncharacterized protein</fullName>
    </submittedName>
</protein>
<dbReference type="AlphaFoldDB" id="F5RAR3"/>
<sequence>MVFRSKEETSIYNSPSSESSRNLLNVTLSVPTGNTNCVQLKELPSIILIRPTFIIGLTVKRIKHCRTFCAVAQEGPKTSK</sequence>
<comment type="caution">
    <text evidence="1">The sequence shown here is derived from an EMBL/GenBank/DDBJ whole genome shotgun (WGS) entry which is preliminary data.</text>
</comment>
<dbReference type="EMBL" id="AFHG01000038">
    <property type="protein sequence ID" value="EGK72370.1"/>
    <property type="molecule type" value="Genomic_DNA"/>
</dbReference>
<accession>F5RAR3</accession>
<organism evidence="1 2">
    <name type="scientific">Methyloversatilis universalis (strain ATCC BAA-1314 / DSM 25237 / JCM 13912 / CCUG 52030 / FAM5)</name>
    <dbReference type="NCBI Taxonomy" id="1000565"/>
    <lineage>
        <taxon>Bacteria</taxon>
        <taxon>Pseudomonadati</taxon>
        <taxon>Pseudomonadota</taxon>
        <taxon>Betaproteobacteria</taxon>
        <taxon>Nitrosomonadales</taxon>
        <taxon>Sterolibacteriaceae</taxon>
        <taxon>Methyloversatilis</taxon>
    </lineage>
</organism>
<proteinExistence type="predicted"/>
<keyword evidence="2" id="KW-1185">Reference proteome</keyword>